<organism evidence="3 4">
    <name type="scientific">Ectocarpus siliculosus</name>
    <name type="common">Brown alga</name>
    <name type="synonym">Conferva siliculosa</name>
    <dbReference type="NCBI Taxonomy" id="2880"/>
    <lineage>
        <taxon>Eukaryota</taxon>
        <taxon>Sar</taxon>
        <taxon>Stramenopiles</taxon>
        <taxon>Ochrophyta</taxon>
        <taxon>PX clade</taxon>
        <taxon>Phaeophyceae</taxon>
        <taxon>Ectocarpales</taxon>
        <taxon>Ectocarpaceae</taxon>
        <taxon>Ectocarpus</taxon>
    </lineage>
</organism>
<evidence type="ECO:0000313" key="4">
    <source>
        <dbReference type="Proteomes" id="UP000002630"/>
    </source>
</evidence>
<dbReference type="EMBL" id="FN648389">
    <property type="protein sequence ID" value="CBJ49202.1"/>
    <property type="molecule type" value="Genomic_DNA"/>
</dbReference>
<evidence type="ECO:0000259" key="2">
    <source>
        <dbReference type="PROSITE" id="PS51886"/>
    </source>
</evidence>
<evidence type="ECO:0000256" key="1">
    <source>
        <dbReference type="SAM" id="MobiDB-lite"/>
    </source>
</evidence>
<proteinExistence type="predicted"/>
<dbReference type="PROSITE" id="PS51886">
    <property type="entry name" value="TLDC"/>
    <property type="match status" value="1"/>
</dbReference>
<feature type="compositionally biased region" description="Polar residues" evidence="1">
    <location>
        <begin position="515"/>
        <end position="529"/>
    </location>
</feature>
<reference evidence="3 4" key="1">
    <citation type="journal article" date="2010" name="Nature">
        <title>The Ectocarpus genome and the independent evolution of multicellularity in brown algae.</title>
        <authorList>
            <person name="Cock J.M."/>
            <person name="Sterck L."/>
            <person name="Rouze P."/>
            <person name="Scornet D."/>
            <person name="Allen A.E."/>
            <person name="Amoutzias G."/>
            <person name="Anthouard V."/>
            <person name="Artiguenave F."/>
            <person name="Aury J.M."/>
            <person name="Badger J.H."/>
            <person name="Beszteri B."/>
            <person name="Billiau K."/>
            <person name="Bonnet E."/>
            <person name="Bothwell J.H."/>
            <person name="Bowler C."/>
            <person name="Boyen C."/>
            <person name="Brownlee C."/>
            <person name="Carrano C.J."/>
            <person name="Charrier B."/>
            <person name="Cho G.Y."/>
            <person name="Coelho S.M."/>
            <person name="Collen J."/>
            <person name="Corre E."/>
            <person name="Da Silva C."/>
            <person name="Delage L."/>
            <person name="Delaroque N."/>
            <person name="Dittami S.M."/>
            <person name="Doulbeau S."/>
            <person name="Elias M."/>
            <person name="Farnham G."/>
            <person name="Gachon C.M."/>
            <person name="Gschloessl B."/>
            <person name="Heesch S."/>
            <person name="Jabbari K."/>
            <person name="Jubin C."/>
            <person name="Kawai H."/>
            <person name="Kimura K."/>
            <person name="Kloareg B."/>
            <person name="Kupper F.C."/>
            <person name="Lang D."/>
            <person name="Le Bail A."/>
            <person name="Leblanc C."/>
            <person name="Lerouge P."/>
            <person name="Lohr M."/>
            <person name="Lopez P.J."/>
            <person name="Martens C."/>
            <person name="Maumus F."/>
            <person name="Michel G."/>
            <person name="Miranda-Saavedra D."/>
            <person name="Morales J."/>
            <person name="Moreau H."/>
            <person name="Motomura T."/>
            <person name="Nagasato C."/>
            <person name="Napoli C.A."/>
            <person name="Nelson D.R."/>
            <person name="Nyvall-Collen P."/>
            <person name="Peters A.F."/>
            <person name="Pommier C."/>
            <person name="Potin P."/>
            <person name="Poulain J."/>
            <person name="Quesneville H."/>
            <person name="Read B."/>
            <person name="Rensing S.A."/>
            <person name="Ritter A."/>
            <person name="Rousvoal S."/>
            <person name="Samanta M."/>
            <person name="Samson G."/>
            <person name="Schroeder D.C."/>
            <person name="Segurens B."/>
            <person name="Strittmatter M."/>
            <person name="Tonon T."/>
            <person name="Tregear J.W."/>
            <person name="Valentin K."/>
            <person name="von Dassow P."/>
            <person name="Yamagishi T."/>
            <person name="Van de Peer Y."/>
            <person name="Wincker P."/>
        </authorList>
    </citation>
    <scope>NUCLEOTIDE SEQUENCE [LARGE SCALE GENOMIC DNA]</scope>
    <source>
        <strain evidence="4">Ec32 / CCAP1310/4</strain>
    </source>
</reference>
<dbReference type="Gene3D" id="3.30.710.10">
    <property type="entry name" value="Potassium Channel Kv1.1, Chain A"/>
    <property type="match status" value="2"/>
</dbReference>
<dbReference type="Proteomes" id="UP000002630">
    <property type="component" value="Linkage Group LG06"/>
</dbReference>
<feature type="region of interest" description="Disordered" evidence="1">
    <location>
        <begin position="514"/>
        <end position="539"/>
    </location>
</feature>
<dbReference type="InParanoid" id="D7FR77"/>
<dbReference type="InterPro" id="IPR006571">
    <property type="entry name" value="TLDc_dom"/>
</dbReference>
<dbReference type="AlphaFoldDB" id="D7FR77"/>
<protein>
    <recommendedName>
        <fullName evidence="2">TLDc domain-containing protein</fullName>
    </recommendedName>
</protein>
<feature type="domain" description="TLDc" evidence="2">
    <location>
        <begin position="138"/>
        <end position="332"/>
    </location>
</feature>
<dbReference type="EMBL" id="FN649731">
    <property type="protein sequence ID" value="CBJ49202.1"/>
    <property type="molecule type" value="Genomic_DNA"/>
</dbReference>
<evidence type="ECO:0000313" key="3">
    <source>
        <dbReference type="EMBL" id="CBJ49202.1"/>
    </source>
</evidence>
<accession>D7FR77</accession>
<dbReference type="InterPro" id="IPR011333">
    <property type="entry name" value="SKP1/BTB/POZ_sf"/>
</dbReference>
<sequence>MKKEWEEVAEGRQKLEQLETESGMLRSTFEDDTLTLNVGGSNVDISRADLQRLPALSEAWKLANLFDSDWDERLPRDANGLMVLDESPVCFKHLVDALGGVLPTDEQAYLPYVSNALGVPSPARVPRRRVDSEGSAMLGIGGELDRLARTVLDWCPGNPERLDLLYRASRDGWDTRHFHARCGDDSPMTVTLYRLNDASNRKGLNCSVLGCFSSVPWTPPSDGYTKLKSSPGGFVFILTDGSRSFRPTKLKVHPHYAKRGCGLVVLGEGSMPSFHVDLEVFHGKERHRSCTSGTNAKYRLWTDSGAFYVPEGCSFLKYDGIDVAEIEVYRVWSAEEERSDDIHRFGGSIAASFEEEHKALHKAQSKLVEATEKGAASASALAAVYGPGVASNSRDPVVDFSVRGSRTTTRITTLRSTLQLCPYLVARLDQSKWTENKDKHGRWLIKDCSPAVFSKVLDVLRMKKRAGWIGGEVKAHVVVKATDREAFEQAVGMYFPGCERVILDHVEFLGESGAACSSTGANTASQRSGDSSRKRHRRH</sequence>
<name>D7FR77_ECTSI</name>
<keyword evidence="4" id="KW-1185">Reference proteome</keyword>
<dbReference type="OrthoDB" id="41971at2759"/>
<gene>
    <name evidence="3" type="ORF">Esi_0211_0024</name>
</gene>